<dbReference type="AlphaFoldDB" id="A0A935CCV7"/>
<evidence type="ECO:0000313" key="12">
    <source>
        <dbReference type="EMBL" id="MBK6299885.1"/>
    </source>
</evidence>
<keyword evidence="3" id="KW-0479">Metal-binding</keyword>
<evidence type="ECO:0000256" key="9">
    <source>
        <dbReference type="SAM" id="MobiDB-lite"/>
    </source>
</evidence>
<keyword evidence="4 10" id="KW-0732">Signal</keyword>
<evidence type="ECO:0000256" key="4">
    <source>
        <dbReference type="ARBA" id="ARBA00022729"/>
    </source>
</evidence>
<sequence length="322" mass="33249">MILRKALLTLPALGAVTLLALGVPAASVASAAAVSPGSAASGAAAQACVEHTDSVNDARSGAPGNRKDPQELSDAEVAARESDFQARVLAKSSPSVLPQATAAAATVPINVYWHQITDGTKGVMASNQIGNQISVLNAAYAGSGFSFTLTSTDTTNNAAWYNGLTPGSTAERKMKSALRKGTEADLNIYTASLGGGLLGWATFPKATFDVMDGVVVLDESLPGGLAAPYNLGDTATHEVGHWLGLYHTFQGGCNGKGDYVADTAAEKSAAFGCPTGRDSCRTKPGLDPITNFMDYTDDACMFQFTPGQGSRMQAQWATYRAA</sequence>
<organism evidence="12 13">
    <name type="scientific">Candidatus Phosphoribacter hodrii</name>
    <dbReference type="NCBI Taxonomy" id="2953743"/>
    <lineage>
        <taxon>Bacteria</taxon>
        <taxon>Bacillati</taxon>
        <taxon>Actinomycetota</taxon>
        <taxon>Actinomycetes</taxon>
        <taxon>Micrococcales</taxon>
        <taxon>Dermatophilaceae</taxon>
        <taxon>Candidatus Phosphoribacter</taxon>
    </lineage>
</organism>
<feature type="domain" description="Peptidase M43 pregnancy-associated plasma-A" evidence="11">
    <location>
        <begin position="232"/>
        <end position="314"/>
    </location>
</feature>
<feature type="signal peptide" evidence="10">
    <location>
        <begin position="1"/>
        <end position="25"/>
    </location>
</feature>
<dbReference type="Proteomes" id="UP000718281">
    <property type="component" value="Unassembled WGS sequence"/>
</dbReference>
<evidence type="ECO:0000256" key="1">
    <source>
        <dbReference type="ARBA" id="ARBA00008721"/>
    </source>
</evidence>
<keyword evidence="7 12" id="KW-0482">Metalloprotease</keyword>
<feature type="region of interest" description="Disordered" evidence="9">
    <location>
        <begin position="52"/>
        <end position="77"/>
    </location>
</feature>
<evidence type="ECO:0000256" key="2">
    <source>
        <dbReference type="ARBA" id="ARBA00022670"/>
    </source>
</evidence>
<dbReference type="PANTHER" id="PTHR47466:SF1">
    <property type="entry name" value="METALLOPROTEASE MEP1 (AFU_ORTHOLOGUE AFUA_1G07730)-RELATED"/>
    <property type="match status" value="1"/>
</dbReference>
<keyword evidence="5" id="KW-0378">Hydrolase</keyword>
<protein>
    <submittedName>
        <fullName evidence="12">Zinc metalloprotease</fullName>
    </submittedName>
</protein>
<dbReference type="InterPro" id="IPR024079">
    <property type="entry name" value="MetalloPept_cat_dom_sf"/>
</dbReference>
<reference evidence="12 13" key="1">
    <citation type="submission" date="2020-10" db="EMBL/GenBank/DDBJ databases">
        <title>Connecting structure to function with the recovery of over 1000 high-quality activated sludge metagenome-assembled genomes encoding full-length rRNA genes using long-read sequencing.</title>
        <authorList>
            <person name="Singleton C.M."/>
            <person name="Petriglieri F."/>
            <person name="Kristensen J.M."/>
            <person name="Kirkegaard R.H."/>
            <person name="Michaelsen T.Y."/>
            <person name="Andersen M.H."/>
            <person name="Karst S.M."/>
            <person name="Dueholm M.S."/>
            <person name="Nielsen P.H."/>
            <person name="Albertsen M."/>
        </authorList>
    </citation>
    <scope>NUCLEOTIDE SEQUENCE [LARGE SCALE GENOMIC DNA]</scope>
    <source>
        <strain evidence="12">AalE_18-Q3-R2-46_BAT3C.188</strain>
    </source>
</reference>
<evidence type="ECO:0000313" key="13">
    <source>
        <dbReference type="Proteomes" id="UP000718281"/>
    </source>
</evidence>
<evidence type="ECO:0000256" key="5">
    <source>
        <dbReference type="ARBA" id="ARBA00022801"/>
    </source>
</evidence>
<comment type="caution">
    <text evidence="12">The sequence shown here is derived from an EMBL/GenBank/DDBJ whole genome shotgun (WGS) entry which is preliminary data.</text>
</comment>
<proteinExistence type="inferred from homology"/>
<evidence type="ECO:0000256" key="10">
    <source>
        <dbReference type="SAM" id="SignalP"/>
    </source>
</evidence>
<evidence type="ECO:0000256" key="6">
    <source>
        <dbReference type="ARBA" id="ARBA00022833"/>
    </source>
</evidence>
<name>A0A935CCV7_9MICO</name>
<dbReference type="InterPro" id="IPR008754">
    <property type="entry name" value="Peptidase_M43"/>
</dbReference>
<gene>
    <name evidence="12" type="ORF">IPF40_02125</name>
</gene>
<evidence type="ECO:0000256" key="7">
    <source>
        <dbReference type="ARBA" id="ARBA00023049"/>
    </source>
</evidence>
<evidence type="ECO:0000256" key="3">
    <source>
        <dbReference type="ARBA" id="ARBA00022723"/>
    </source>
</evidence>
<evidence type="ECO:0000256" key="8">
    <source>
        <dbReference type="ARBA" id="ARBA00023157"/>
    </source>
</evidence>
<keyword evidence="6" id="KW-0862">Zinc</keyword>
<dbReference type="GO" id="GO:0008237">
    <property type="term" value="F:metallopeptidase activity"/>
    <property type="evidence" value="ECO:0007669"/>
    <property type="project" value="UniProtKB-KW"/>
</dbReference>
<dbReference type="Gene3D" id="3.40.390.10">
    <property type="entry name" value="Collagenase (Catalytic Domain)"/>
    <property type="match status" value="1"/>
</dbReference>
<dbReference type="GO" id="GO:0046872">
    <property type="term" value="F:metal ion binding"/>
    <property type="evidence" value="ECO:0007669"/>
    <property type="project" value="UniProtKB-KW"/>
</dbReference>
<dbReference type="SUPFAM" id="SSF55486">
    <property type="entry name" value="Metalloproteases ('zincins'), catalytic domain"/>
    <property type="match status" value="1"/>
</dbReference>
<dbReference type="CDD" id="cd04275">
    <property type="entry name" value="ZnMc_pappalysin_like"/>
    <property type="match status" value="1"/>
</dbReference>
<keyword evidence="2" id="KW-0645">Protease</keyword>
<comment type="similarity">
    <text evidence="1">Belongs to the peptidase M43B family.</text>
</comment>
<evidence type="ECO:0000259" key="11">
    <source>
        <dbReference type="Pfam" id="PF05572"/>
    </source>
</evidence>
<dbReference type="PANTHER" id="PTHR47466">
    <property type="match status" value="1"/>
</dbReference>
<dbReference type="EMBL" id="JADIXZ010000001">
    <property type="protein sequence ID" value="MBK6299885.1"/>
    <property type="molecule type" value="Genomic_DNA"/>
</dbReference>
<keyword evidence="8" id="KW-1015">Disulfide bond</keyword>
<dbReference type="Pfam" id="PF05572">
    <property type="entry name" value="Peptidase_M43"/>
    <property type="match status" value="1"/>
</dbReference>
<dbReference type="GO" id="GO:0006508">
    <property type="term" value="P:proteolysis"/>
    <property type="evidence" value="ECO:0007669"/>
    <property type="project" value="UniProtKB-KW"/>
</dbReference>
<accession>A0A935CCV7</accession>
<feature type="chain" id="PRO_5039248637" evidence="10">
    <location>
        <begin position="26"/>
        <end position="322"/>
    </location>
</feature>